<organism evidence="1 2">
    <name type="scientific">Amycolatopsis echigonensis</name>
    <dbReference type="NCBI Taxonomy" id="2576905"/>
    <lineage>
        <taxon>Bacteria</taxon>
        <taxon>Bacillati</taxon>
        <taxon>Actinomycetota</taxon>
        <taxon>Actinomycetes</taxon>
        <taxon>Pseudonocardiales</taxon>
        <taxon>Pseudonocardiaceae</taxon>
        <taxon>Amycolatopsis</taxon>
    </lineage>
</organism>
<evidence type="ECO:0000313" key="2">
    <source>
        <dbReference type="Proteomes" id="UP000550260"/>
    </source>
</evidence>
<reference evidence="1 2" key="1">
    <citation type="submission" date="2020-08" db="EMBL/GenBank/DDBJ databases">
        <title>Amycolatopsis echigonensis JCM 21831.</title>
        <authorList>
            <person name="Tedsree N."/>
            <person name="Kuncharoen N."/>
            <person name="Likhitwitayawuid K."/>
            <person name="Tanasupawat S."/>
        </authorList>
    </citation>
    <scope>NUCLEOTIDE SEQUENCE [LARGE SCALE GENOMIC DNA]</scope>
    <source>
        <strain evidence="1 2">JCM 21831</strain>
    </source>
</reference>
<dbReference type="EMBL" id="JACJHR010000039">
    <property type="protein sequence ID" value="MBB2502482.1"/>
    <property type="molecule type" value="Genomic_DNA"/>
</dbReference>
<comment type="caution">
    <text evidence="1">The sequence shown here is derived from an EMBL/GenBank/DDBJ whole genome shotgun (WGS) entry which is preliminary data.</text>
</comment>
<dbReference type="RefSeq" id="WP_183125269.1">
    <property type="nucleotide sequence ID" value="NZ_JACJHR010000039.1"/>
</dbReference>
<protein>
    <recommendedName>
        <fullName evidence="3">MFS transporter</fullName>
    </recommendedName>
</protein>
<gene>
    <name evidence="1" type="ORF">H5411_25500</name>
</gene>
<sequence>MPRTAAAEETGPFTRRAKIGIATALPRIAADLGGPGSMTWIVTAYALAIAARCTAHCGSV</sequence>
<proteinExistence type="predicted"/>
<evidence type="ECO:0008006" key="3">
    <source>
        <dbReference type="Google" id="ProtNLM"/>
    </source>
</evidence>
<dbReference type="AlphaFoldDB" id="A0A8E1W2F1"/>
<name>A0A8E1W2F1_9PSEU</name>
<evidence type="ECO:0000313" key="1">
    <source>
        <dbReference type="EMBL" id="MBB2502482.1"/>
    </source>
</evidence>
<accession>A0A8E1W2F1</accession>
<dbReference type="Proteomes" id="UP000550260">
    <property type="component" value="Unassembled WGS sequence"/>
</dbReference>